<proteinExistence type="predicted"/>
<accession>A0ABR1MXL4</accession>
<reference evidence="2 3" key="1">
    <citation type="submission" date="2024-04" db="EMBL/GenBank/DDBJ databases">
        <title>Phyllosticta paracitricarpa is synonymous to the EU quarantine fungus P. citricarpa based on phylogenomic analyses.</title>
        <authorList>
            <consortium name="Lawrence Berkeley National Laboratory"/>
            <person name="Van ingen-buijs V.A."/>
            <person name="Van westerhoven A.C."/>
            <person name="Haridas S."/>
            <person name="Skiadas P."/>
            <person name="Martin F."/>
            <person name="Groenewald J.Z."/>
            <person name="Crous P.W."/>
            <person name="Seidl M.F."/>
        </authorList>
    </citation>
    <scope>NUCLEOTIDE SEQUENCE [LARGE SCALE GENOMIC DNA]</scope>
    <source>
        <strain evidence="2 3">CBS 141358</strain>
    </source>
</reference>
<keyword evidence="1" id="KW-0472">Membrane</keyword>
<comment type="caution">
    <text evidence="2">The sequence shown here is derived from an EMBL/GenBank/DDBJ whole genome shotgun (WGS) entry which is preliminary data.</text>
</comment>
<dbReference type="Proteomes" id="UP001367316">
    <property type="component" value="Unassembled WGS sequence"/>
</dbReference>
<keyword evidence="1" id="KW-0812">Transmembrane</keyword>
<sequence length="90" mass="10290">MAWWVVVFLSPRPGYLLCVPSQQQQQQQQQHLVDVFGTRSVNLLAGCVCWLAMYLPVLCSALLWGEREFLEPRRDGGVGIECRPSLMNRI</sequence>
<evidence type="ECO:0000256" key="1">
    <source>
        <dbReference type="SAM" id="Phobius"/>
    </source>
</evidence>
<feature type="transmembrane region" description="Helical" evidence="1">
    <location>
        <begin position="42"/>
        <end position="64"/>
    </location>
</feature>
<keyword evidence="1" id="KW-1133">Transmembrane helix</keyword>
<evidence type="ECO:0000313" key="3">
    <source>
        <dbReference type="Proteomes" id="UP001367316"/>
    </source>
</evidence>
<name>A0ABR1MXL4_9PEZI</name>
<keyword evidence="3" id="KW-1185">Reference proteome</keyword>
<gene>
    <name evidence="2" type="ORF">JOL62DRAFT_583269</name>
</gene>
<dbReference type="EMBL" id="JBBPBF010000034">
    <property type="protein sequence ID" value="KAK7607666.1"/>
    <property type="molecule type" value="Genomic_DNA"/>
</dbReference>
<protein>
    <submittedName>
        <fullName evidence="2">Uncharacterized protein</fullName>
    </submittedName>
</protein>
<organism evidence="2 3">
    <name type="scientific">Phyllosticta paracitricarpa</name>
    <dbReference type="NCBI Taxonomy" id="2016321"/>
    <lineage>
        <taxon>Eukaryota</taxon>
        <taxon>Fungi</taxon>
        <taxon>Dikarya</taxon>
        <taxon>Ascomycota</taxon>
        <taxon>Pezizomycotina</taxon>
        <taxon>Dothideomycetes</taxon>
        <taxon>Dothideomycetes incertae sedis</taxon>
        <taxon>Botryosphaeriales</taxon>
        <taxon>Phyllostictaceae</taxon>
        <taxon>Phyllosticta</taxon>
    </lineage>
</organism>
<evidence type="ECO:0000313" key="2">
    <source>
        <dbReference type="EMBL" id="KAK7607666.1"/>
    </source>
</evidence>